<feature type="binding site" evidence="11">
    <location>
        <position position="445"/>
    </location>
    <ligand>
        <name>Mn(2+)</name>
        <dbReference type="ChEBI" id="CHEBI:29035"/>
        <label>2</label>
    </ligand>
</feature>
<dbReference type="PIRSF" id="PIRSF001492">
    <property type="entry name" value="IPGAM"/>
    <property type="match status" value="1"/>
</dbReference>
<evidence type="ECO:0000256" key="5">
    <source>
        <dbReference type="ARBA" id="ARBA00022723"/>
    </source>
</evidence>
<keyword evidence="6" id="KW-0324">Glycolysis</keyword>
<feature type="binding site" evidence="10">
    <location>
        <position position="337"/>
    </location>
    <ligand>
        <name>substrate</name>
    </ligand>
</feature>
<comment type="cofactor">
    <cofactor evidence="1">
        <name>Mn(2+)</name>
        <dbReference type="ChEBI" id="CHEBI:29035"/>
    </cofactor>
</comment>
<feature type="binding site" evidence="11">
    <location>
        <position position="408"/>
    </location>
    <ligand>
        <name>Mn(2+)</name>
        <dbReference type="ChEBI" id="CHEBI:29035"/>
        <label>1</label>
    </ligand>
</feature>
<feature type="binding site" evidence="10">
    <location>
        <position position="194"/>
    </location>
    <ligand>
        <name>substrate</name>
    </ligand>
</feature>
<dbReference type="GO" id="GO:0006096">
    <property type="term" value="P:glycolytic process"/>
    <property type="evidence" value="ECO:0007669"/>
    <property type="project" value="UniProtKB-UniPathway"/>
</dbReference>
<evidence type="ECO:0000256" key="2">
    <source>
        <dbReference type="ARBA" id="ARBA00004798"/>
    </source>
</evidence>
<keyword evidence="8" id="KW-0413">Isomerase</keyword>
<evidence type="ECO:0000256" key="4">
    <source>
        <dbReference type="ARBA" id="ARBA00012026"/>
    </source>
</evidence>
<keyword evidence="7 11" id="KW-0464">Manganese</keyword>
<evidence type="ECO:0000256" key="10">
    <source>
        <dbReference type="PIRSR" id="PIRSR001492-2"/>
    </source>
</evidence>
<dbReference type="Pfam" id="PF06415">
    <property type="entry name" value="iPGM_N"/>
    <property type="match status" value="1"/>
</dbReference>
<dbReference type="GO" id="GO:0030145">
    <property type="term" value="F:manganese ion binding"/>
    <property type="evidence" value="ECO:0007669"/>
    <property type="project" value="InterPro"/>
</dbReference>
<comment type="pathway">
    <text evidence="2">Carbohydrate degradation; glycolysis; pyruvate from D-glyceraldehyde 3-phosphate: step 3/5.</text>
</comment>
<proteinExistence type="inferred from homology"/>
<feature type="binding site" evidence="10">
    <location>
        <position position="126"/>
    </location>
    <ligand>
        <name>substrate</name>
    </ligand>
</feature>
<dbReference type="Gene3D" id="3.40.720.10">
    <property type="entry name" value="Alkaline Phosphatase, subunit A"/>
    <property type="match status" value="1"/>
</dbReference>
<feature type="binding site" evidence="10">
    <location>
        <begin position="156"/>
        <end position="157"/>
    </location>
    <ligand>
        <name>substrate</name>
    </ligand>
</feature>
<evidence type="ECO:0000313" key="15">
    <source>
        <dbReference type="Proteomes" id="UP000007879"/>
    </source>
</evidence>
<dbReference type="GO" id="GO:0006007">
    <property type="term" value="P:glucose catabolic process"/>
    <property type="evidence" value="ECO:0007669"/>
    <property type="project" value="InterPro"/>
</dbReference>
<feature type="binding site" evidence="11">
    <location>
        <position position="446"/>
    </location>
    <ligand>
        <name>Mn(2+)</name>
        <dbReference type="ChEBI" id="CHEBI:29035"/>
        <label>2</label>
    </ligand>
</feature>
<feature type="binding site" evidence="11">
    <location>
        <position position="463"/>
    </location>
    <ligand>
        <name>Mn(2+)</name>
        <dbReference type="ChEBI" id="CHEBI:29035"/>
        <label>1</label>
    </ligand>
</feature>
<evidence type="ECO:0000259" key="12">
    <source>
        <dbReference type="Pfam" id="PF01676"/>
    </source>
</evidence>
<dbReference type="InterPro" id="IPR017850">
    <property type="entry name" value="Alkaline_phosphatase_core_sf"/>
</dbReference>
<dbReference type="OrthoDB" id="1886626at2759"/>
<dbReference type="CDD" id="cd16010">
    <property type="entry name" value="iPGM"/>
    <property type="match status" value="1"/>
</dbReference>
<dbReference type="Pfam" id="PF01676">
    <property type="entry name" value="Metalloenzyme"/>
    <property type="match status" value="1"/>
</dbReference>
<feature type="domain" description="Metalloenzyme" evidence="12">
    <location>
        <begin position="7"/>
        <end position="502"/>
    </location>
</feature>
<gene>
    <name evidence="14" type="primary">100632232</name>
</gene>
<feature type="binding site" evidence="11">
    <location>
        <position position="404"/>
    </location>
    <ligand>
        <name>Mn(2+)</name>
        <dbReference type="ChEBI" id="CHEBI:29035"/>
        <label>1</label>
    </ligand>
</feature>
<comment type="similarity">
    <text evidence="3">Belongs to the BPG-independent phosphoglycerate mutase family.</text>
</comment>
<dbReference type="HAMAP" id="MF_01038">
    <property type="entry name" value="GpmI"/>
    <property type="match status" value="1"/>
</dbReference>
<feature type="binding site" evidence="10">
    <location>
        <begin position="265"/>
        <end position="268"/>
    </location>
    <ligand>
        <name>substrate</name>
    </ligand>
</feature>
<name>A0A1X7VJV6_AMPQE</name>
<feature type="binding site" evidence="11">
    <location>
        <position position="14"/>
    </location>
    <ligand>
        <name>Mn(2+)</name>
        <dbReference type="ChEBI" id="CHEBI:29035"/>
        <label>2</label>
    </ligand>
</feature>
<evidence type="ECO:0000256" key="3">
    <source>
        <dbReference type="ARBA" id="ARBA00008819"/>
    </source>
</evidence>
<dbReference type="GO" id="GO:0005737">
    <property type="term" value="C:cytoplasm"/>
    <property type="evidence" value="ECO:0007669"/>
    <property type="project" value="InterPro"/>
</dbReference>
<dbReference type="NCBIfam" id="TIGR01307">
    <property type="entry name" value="pgm_bpd_ind"/>
    <property type="match status" value="1"/>
</dbReference>
<evidence type="ECO:0000256" key="6">
    <source>
        <dbReference type="ARBA" id="ARBA00023152"/>
    </source>
</evidence>
<reference evidence="14" key="2">
    <citation type="submission" date="2017-05" db="UniProtKB">
        <authorList>
            <consortium name="EnsemblMetazoa"/>
        </authorList>
    </citation>
    <scope>IDENTIFICATION</scope>
</reference>
<dbReference type="PANTHER" id="PTHR31637:SF0">
    <property type="entry name" value="2,3-BISPHOSPHOGLYCERATE-INDEPENDENT PHOSPHOGLYCERATE MUTASE"/>
    <property type="match status" value="1"/>
</dbReference>
<dbReference type="Gene3D" id="3.40.1450.10">
    <property type="entry name" value="BPG-independent phosphoglycerate mutase, domain B"/>
    <property type="match status" value="1"/>
</dbReference>
<dbReference type="SUPFAM" id="SSF64158">
    <property type="entry name" value="2,3-Bisphosphoglycerate-independent phosphoglycerate mutase, substrate-binding domain"/>
    <property type="match status" value="1"/>
</dbReference>
<evidence type="ECO:0000256" key="8">
    <source>
        <dbReference type="ARBA" id="ARBA00023235"/>
    </source>
</evidence>
<accession>A0A1X7VJV6</accession>
<protein>
    <recommendedName>
        <fullName evidence="4">phosphoglycerate mutase (2,3-diphosphoglycerate-independent)</fullName>
        <ecNumber evidence="4">5.4.2.12</ecNumber>
    </recommendedName>
</protein>
<feature type="binding site" evidence="10">
    <location>
        <position position="188"/>
    </location>
    <ligand>
        <name>substrate</name>
    </ligand>
</feature>
<dbReference type="InterPro" id="IPR036646">
    <property type="entry name" value="PGAM_B_sf"/>
</dbReference>
<keyword evidence="5 11" id="KW-0479">Metal-binding</keyword>
<dbReference type="SUPFAM" id="SSF53649">
    <property type="entry name" value="Alkaline phosphatase-like"/>
    <property type="match status" value="1"/>
</dbReference>
<dbReference type="GO" id="GO:0004619">
    <property type="term" value="F:phosphoglycerate mutase activity"/>
    <property type="evidence" value="ECO:0007669"/>
    <property type="project" value="UniProtKB-EC"/>
</dbReference>
<dbReference type="FunFam" id="3.40.1450.10:FF:000002">
    <property type="entry name" value="2,3-bisphosphoglycerate-independent phosphoglycerate mutase"/>
    <property type="match status" value="1"/>
</dbReference>
<dbReference type="EC" id="5.4.2.12" evidence="4"/>
<sequence length="514" mass="56775">MASVSNKVCLVVIDGWGLSEEVKGNAIRNAETPVMDALEKVEGEFLTLDASGLSVGLPDGLMGNSEVGHYTIGTGRVSYQDIVAINLSIANESIYTKPVLLEAFEKAKTGNGRVHFLGLVSDGGVHSHIDHLEALLKAAKKDNVPKSFVHFFSDGRDTSPTSGVTYVRRLLQYLKELGYGSLATLAGRYYAMDRDKRYERIKIAYEGMTQRKGVEVETDKLINLMEERYNADGDAKQTDEFMKPVILDTEGQIKDGDTLIFIDFRADRMRQIVEAFGIKPQFETETIPKNISVYTMTEYKKEFPFPVIFPPTVPKNSLAEWLSLKGLKQFHCAETEKYAHVTFFFNGGLEKAFDGEERCMVPSPKVPTYDLKPEMSAEGVGEAMVEAIKSDKYSFVMCNFAPPDMVGHTGQYEPAVVACAATDKAIGAIQRACEEKGYVLLITADHGNAERMIDEEGKPVTKHTTFRVPFCLHGNGLKFLSPTHNASLADVAPTVLQIMGLDVPPEMTGHKLVE</sequence>
<dbReference type="STRING" id="400682.A0A1X7VJV6"/>
<dbReference type="KEGG" id="aqu:100632232"/>
<keyword evidence="15" id="KW-1185">Reference proteome</keyword>
<evidence type="ECO:0000313" key="14">
    <source>
        <dbReference type="EnsemblMetazoa" id="Aqu2.1.40636_001"/>
    </source>
</evidence>
<dbReference type="InterPro" id="IPR006124">
    <property type="entry name" value="Metalloenzyme"/>
</dbReference>
<dbReference type="EnsemblMetazoa" id="Aqu2.1.40636_001">
    <property type="protein sequence ID" value="Aqu2.1.40636_001"/>
    <property type="gene ID" value="Aqu2.1.40636"/>
</dbReference>
<evidence type="ECO:0000256" key="1">
    <source>
        <dbReference type="ARBA" id="ARBA00001936"/>
    </source>
</evidence>
<reference evidence="15" key="1">
    <citation type="journal article" date="2010" name="Nature">
        <title>The Amphimedon queenslandica genome and the evolution of animal complexity.</title>
        <authorList>
            <person name="Srivastava M."/>
            <person name="Simakov O."/>
            <person name="Chapman J."/>
            <person name="Fahey B."/>
            <person name="Gauthier M.E."/>
            <person name="Mitros T."/>
            <person name="Richards G.S."/>
            <person name="Conaco C."/>
            <person name="Dacre M."/>
            <person name="Hellsten U."/>
            <person name="Larroux C."/>
            <person name="Putnam N.H."/>
            <person name="Stanke M."/>
            <person name="Adamska M."/>
            <person name="Darling A."/>
            <person name="Degnan S.M."/>
            <person name="Oakley T.H."/>
            <person name="Plachetzki D.C."/>
            <person name="Zhai Y."/>
            <person name="Adamski M."/>
            <person name="Calcino A."/>
            <person name="Cummins S.F."/>
            <person name="Goodstein D.M."/>
            <person name="Harris C."/>
            <person name="Jackson D.J."/>
            <person name="Leys S.P."/>
            <person name="Shu S."/>
            <person name="Woodcroft B.J."/>
            <person name="Vervoort M."/>
            <person name="Kosik K.S."/>
            <person name="Manning G."/>
            <person name="Degnan B.M."/>
            <person name="Rokhsar D.S."/>
        </authorList>
    </citation>
    <scope>NUCLEOTIDE SEQUENCE [LARGE SCALE GENOMIC DNA]</scope>
</reference>
<dbReference type="eggNOG" id="KOG4513">
    <property type="taxonomic scope" value="Eukaryota"/>
</dbReference>
<feature type="binding site" evidence="11">
    <location>
        <position position="65"/>
    </location>
    <ligand>
        <name>Mn(2+)</name>
        <dbReference type="ChEBI" id="CHEBI:29035"/>
        <label>2</label>
    </ligand>
</feature>
<dbReference type="EnsemblMetazoa" id="XM_003383841.2">
    <property type="protein sequence ID" value="XP_003383889.1"/>
    <property type="gene ID" value="LOC100632232"/>
</dbReference>
<evidence type="ECO:0000256" key="7">
    <source>
        <dbReference type="ARBA" id="ARBA00023211"/>
    </source>
</evidence>
<dbReference type="InterPro" id="IPR011258">
    <property type="entry name" value="BPG-indep_PGM_N"/>
</dbReference>
<dbReference type="PANTHER" id="PTHR31637">
    <property type="entry name" value="2,3-BISPHOSPHOGLYCERATE-INDEPENDENT PHOSPHOGLYCERATE MUTASE"/>
    <property type="match status" value="1"/>
</dbReference>
<organism evidence="14">
    <name type="scientific">Amphimedon queenslandica</name>
    <name type="common">Sponge</name>
    <dbReference type="NCBI Taxonomy" id="400682"/>
    <lineage>
        <taxon>Eukaryota</taxon>
        <taxon>Metazoa</taxon>
        <taxon>Porifera</taxon>
        <taxon>Demospongiae</taxon>
        <taxon>Heteroscleromorpha</taxon>
        <taxon>Haplosclerida</taxon>
        <taxon>Niphatidae</taxon>
        <taxon>Amphimedon</taxon>
    </lineage>
</organism>
<evidence type="ECO:0000259" key="13">
    <source>
        <dbReference type="Pfam" id="PF06415"/>
    </source>
</evidence>
<dbReference type="UniPathway" id="UPA00109">
    <property type="reaction ID" value="UER00186"/>
</dbReference>
<evidence type="ECO:0000256" key="9">
    <source>
        <dbReference type="PIRSR" id="PIRSR001492-1"/>
    </source>
</evidence>
<feature type="domain" description="BPG-independent PGAM N-terminal" evidence="13">
    <location>
        <begin position="85"/>
        <end position="301"/>
    </location>
</feature>
<feature type="active site" description="Phosphoserine intermediate" evidence="9">
    <location>
        <position position="65"/>
    </location>
</feature>
<dbReference type="Proteomes" id="UP000007879">
    <property type="component" value="Unassembled WGS sequence"/>
</dbReference>
<dbReference type="InParanoid" id="A0A1X7VJV6"/>
<evidence type="ECO:0000256" key="11">
    <source>
        <dbReference type="PIRSR" id="PIRSR001492-3"/>
    </source>
</evidence>
<dbReference type="InterPro" id="IPR005995">
    <property type="entry name" value="Pgm_bpd_ind"/>
</dbReference>
<dbReference type="AlphaFoldDB" id="A0A1X7VJV6"/>